<keyword evidence="3" id="KW-1185">Reference proteome</keyword>
<sequence>MTIIVIAVAIFHHPYRESDNVRGADRIACAVLFPFFHTLLQIIKTPLQFGNITLSGYVDLHVILKRHHGTAVDGHRTLLQILARITTLCAARTDRLRRSLRLDGATMIEPPPLLPPLTTIPAPSGRQELTTTTTTTTTTNTVD</sequence>
<evidence type="ECO:0000256" key="1">
    <source>
        <dbReference type="SAM" id="MobiDB-lite"/>
    </source>
</evidence>
<accession>A0A5E4NCI8</accession>
<gene>
    <name evidence="2" type="ORF">CINCED_3A015095</name>
</gene>
<name>A0A5E4NCI8_9HEMI</name>
<reference evidence="2 3" key="1">
    <citation type="submission" date="2019-08" db="EMBL/GenBank/DDBJ databases">
        <authorList>
            <person name="Alioto T."/>
            <person name="Alioto T."/>
            <person name="Gomez Garrido J."/>
        </authorList>
    </citation>
    <scope>NUCLEOTIDE SEQUENCE [LARGE SCALE GENOMIC DNA]</scope>
</reference>
<organism evidence="2 3">
    <name type="scientific">Cinara cedri</name>
    <dbReference type="NCBI Taxonomy" id="506608"/>
    <lineage>
        <taxon>Eukaryota</taxon>
        <taxon>Metazoa</taxon>
        <taxon>Ecdysozoa</taxon>
        <taxon>Arthropoda</taxon>
        <taxon>Hexapoda</taxon>
        <taxon>Insecta</taxon>
        <taxon>Pterygota</taxon>
        <taxon>Neoptera</taxon>
        <taxon>Paraneoptera</taxon>
        <taxon>Hemiptera</taxon>
        <taxon>Sternorrhyncha</taxon>
        <taxon>Aphidomorpha</taxon>
        <taxon>Aphidoidea</taxon>
        <taxon>Aphididae</taxon>
        <taxon>Lachninae</taxon>
        <taxon>Cinara</taxon>
    </lineage>
</organism>
<dbReference type="EMBL" id="CABPRJ010001901">
    <property type="protein sequence ID" value="VVC40181.1"/>
    <property type="molecule type" value="Genomic_DNA"/>
</dbReference>
<proteinExistence type="predicted"/>
<protein>
    <submittedName>
        <fullName evidence="2">Uncharacterized protein</fullName>
    </submittedName>
</protein>
<feature type="compositionally biased region" description="Low complexity" evidence="1">
    <location>
        <begin position="130"/>
        <end position="143"/>
    </location>
</feature>
<evidence type="ECO:0000313" key="2">
    <source>
        <dbReference type="EMBL" id="VVC40181.1"/>
    </source>
</evidence>
<dbReference type="AlphaFoldDB" id="A0A5E4NCI8"/>
<feature type="region of interest" description="Disordered" evidence="1">
    <location>
        <begin position="113"/>
        <end position="143"/>
    </location>
</feature>
<evidence type="ECO:0000313" key="3">
    <source>
        <dbReference type="Proteomes" id="UP000325440"/>
    </source>
</evidence>
<dbReference type="Proteomes" id="UP000325440">
    <property type="component" value="Unassembled WGS sequence"/>
</dbReference>